<keyword evidence="1" id="KW-0805">Transcription regulation</keyword>
<evidence type="ECO:0000313" key="6">
    <source>
        <dbReference type="EMBL" id="MDT0417240.1"/>
    </source>
</evidence>
<comment type="caution">
    <text evidence="6">The sequence shown here is derived from an EMBL/GenBank/DDBJ whole genome shotgun (WGS) entry which is preliminary data.</text>
</comment>
<evidence type="ECO:0000259" key="5">
    <source>
        <dbReference type="PROSITE" id="PS51352"/>
    </source>
</evidence>
<dbReference type="InterPro" id="IPR036390">
    <property type="entry name" value="WH_DNA-bd_sf"/>
</dbReference>
<keyword evidence="3" id="KW-0804">Transcription</keyword>
<dbReference type="InterPro" id="IPR000866">
    <property type="entry name" value="AhpC/TSA"/>
</dbReference>
<name>A0ABD5EAF6_9ACTN</name>
<evidence type="ECO:0000256" key="3">
    <source>
        <dbReference type="ARBA" id="ARBA00023163"/>
    </source>
</evidence>
<evidence type="ECO:0000259" key="4">
    <source>
        <dbReference type="PROSITE" id="PS51118"/>
    </source>
</evidence>
<keyword evidence="2" id="KW-0238">DNA-binding</keyword>
<dbReference type="InterPro" id="IPR036388">
    <property type="entry name" value="WH-like_DNA-bd_sf"/>
</dbReference>
<evidence type="ECO:0000256" key="2">
    <source>
        <dbReference type="ARBA" id="ARBA00023125"/>
    </source>
</evidence>
<dbReference type="CDD" id="cd03017">
    <property type="entry name" value="PRX_BCP"/>
    <property type="match status" value="1"/>
</dbReference>
<dbReference type="SUPFAM" id="SSF52833">
    <property type="entry name" value="Thioredoxin-like"/>
    <property type="match status" value="1"/>
</dbReference>
<dbReference type="EMBL" id="JAVRER010000025">
    <property type="protein sequence ID" value="MDT0417240.1"/>
    <property type="molecule type" value="Genomic_DNA"/>
</dbReference>
<dbReference type="PANTHER" id="PTHR33204:SF18">
    <property type="entry name" value="TRANSCRIPTIONAL REGULATORY PROTEIN"/>
    <property type="match status" value="1"/>
</dbReference>
<dbReference type="SUPFAM" id="SSF46785">
    <property type="entry name" value="Winged helix' DNA-binding domain"/>
    <property type="match status" value="1"/>
</dbReference>
<dbReference type="Proteomes" id="UP001183607">
    <property type="component" value="Unassembled WGS sequence"/>
</dbReference>
<dbReference type="PANTHER" id="PTHR33204">
    <property type="entry name" value="TRANSCRIPTIONAL REGULATOR, MARR FAMILY"/>
    <property type="match status" value="1"/>
</dbReference>
<evidence type="ECO:0000313" key="7">
    <source>
        <dbReference type="Proteomes" id="UP001183607"/>
    </source>
</evidence>
<feature type="domain" description="HTH hxlR-type" evidence="4">
    <location>
        <begin position="14"/>
        <end position="111"/>
    </location>
</feature>
<dbReference type="InterPro" id="IPR013766">
    <property type="entry name" value="Thioredoxin_domain"/>
</dbReference>
<dbReference type="Pfam" id="PF01638">
    <property type="entry name" value="HxlR"/>
    <property type="match status" value="1"/>
</dbReference>
<dbReference type="InterPro" id="IPR002577">
    <property type="entry name" value="HTH_HxlR"/>
</dbReference>
<gene>
    <name evidence="6" type="ORF">RM574_17265</name>
</gene>
<dbReference type="GO" id="GO:0003677">
    <property type="term" value="F:DNA binding"/>
    <property type="evidence" value="ECO:0007669"/>
    <property type="project" value="UniProtKB-KW"/>
</dbReference>
<proteinExistence type="predicted"/>
<feature type="domain" description="Thioredoxin" evidence="5">
    <location>
        <begin position="129"/>
        <end position="292"/>
    </location>
</feature>
<sequence length="296" mass="32223">MPVPVRGGPEDENCAMAQALGVVGDAWTLLLVRDVARGAHRFEDLRAGLGLSRKVLAERLRLLTGAEVLEKVPYQEHPPRHEYRLTARGRALLPVLLALQDWGDTWVLGEGETMATADGESREAERVHGLRGAVLPRLLLPDATGTPLDPVADDAEFTVLYFFPAAFADPAAYPPGWAEIPGARGCTLESCTYRDEWPAFVERGTAVRGVSTQRPDEQRAFAAGERLPFPLLSDAAGELAAALRLPTFSTAGTRRLKRLTLLVDSERVVREVWYPVPDVVASVEAALAAVRERTDG</sequence>
<protein>
    <submittedName>
        <fullName evidence="6">Winged helix-turn-helix transcriptional regulator</fullName>
    </submittedName>
</protein>
<dbReference type="Gene3D" id="3.40.30.10">
    <property type="entry name" value="Glutaredoxin"/>
    <property type="match status" value="1"/>
</dbReference>
<evidence type="ECO:0000256" key="1">
    <source>
        <dbReference type="ARBA" id="ARBA00023015"/>
    </source>
</evidence>
<reference evidence="7" key="1">
    <citation type="submission" date="2023-07" db="EMBL/GenBank/DDBJ databases">
        <title>30 novel species of actinomycetes from the DSMZ collection.</title>
        <authorList>
            <person name="Nouioui I."/>
        </authorList>
    </citation>
    <scope>NUCLEOTIDE SEQUENCE [LARGE SCALE GENOMIC DNA]</scope>
    <source>
        <strain evidence="7">DSM 41982</strain>
    </source>
</reference>
<dbReference type="Pfam" id="PF00578">
    <property type="entry name" value="AhpC-TSA"/>
    <property type="match status" value="1"/>
</dbReference>
<dbReference type="AlphaFoldDB" id="A0ABD5EAF6"/>
<dbReference type="PROSITE" id="PS51352">
    <property type="entry name" value="THIOREDOXIN_2"/>
    <property type="match status" value="1"/>
</dbReference>
<dbReference type="Gene3D" id="1.10.10.10">
    <property type="entry name" value="Winged helix-like DNA-binding domain superfamily/Winged helix DNA-binding domain"/>
    <property type="match status" value="1"/>
</dbReference>
<dbReference type="InterPro" id="IPR036249">
    <property type="entry name" value="Thioredoxin-like_sf"/>
</dbReference>
<dbReference type="PROSITE" id="PS51118">
    <property type="entry name" value="HTH_HXLR"/>
    <property type="match status" value="1"/>
</dbReference>
<accession>A0ABD5EAF6</accession>
<dbReference type="RefSeq" id="WP_093853846.1">
    <property type="nucleotide sequence ID" value="NZ_JAVRER010000025.1"/>
</dbReference>
<organism evidence="6 7">
    <name type="scientific">Streptomyces evansiae</name>
    <dbReference type="NCBI Taxonomy" id="3075535"/>
    <lineage>
        <taxon>Bacteria</taxon>
        <taxon>Bacillati</taxon>
        <taxon>Actinomycetota</taxon>
        <taxon>Actinomycetes</taxon>
        <taxon>Kitasatosporales</taxon>
        <taxon>Streptomycetaceae</taxon>
        <taxon>Streptomyces</taxon>
    </lineage>
</organism>